<sequence>MFPQGAQKGILLFSRLISFRYIHVRSQIPKLSYHKSSHGRWVTNCSFPQSSRQPLPSSHRIPKPWPLFPFLHQHTRPRLFTTLLRVFHPRTHPFRSFRIFHPRTIPPSRLYGTTSDATKAFLAARRALIAQVQGFWPRLRLRTRLLLMGNVRPWKTDDVLALFSWIFVGHTVFILAGTTTFVSLIVAVVNSLQFQEYFAQSLSDYLTKETGWKVRFESAIIPRWGDGRLRLDNVVLTCNGDTWRDLKNAERKRNGLEPYGVGEMETNFTYWDVSVRHVDVGLSLWRWLDGRGLLTECTLKGVRGIVDRRHVHWSPDWKPTRRLPSPGDFEMDHFVVEDLLVTVLNPKFRPYTISIFNADLPKLRKQWLLYDAMCADSINGMFDNCLFSVHKPQRHDVVFEGAGGVGEWAKISHLKMNGLPIEHLNHGTTGPFSWITRGTLDVDLQLAFPQTPGGDILDIIKAEANEIKSSAVEKIEEIVAKHPEHLRIEEERRNVVHRAEDVHLLGDDVALSEPVVEVGGKGVEFFPNKDSETPLAGEMSARAKEKEREGGRKQMVMMWHVRLNDLKASVPLVGTELSYMGSALVRPVVAYMNAVRTSVGVGFSAGMELEHFNGAWTVQQAGLIDVLSEEVGRALTGMVKDERERARHLKRIGLWSLQSVTRNLMSVVDFAWGRGREWVGLGLRR</sequence>
<keyword evidence="7" id="KW-0496">Mitochondrion</keyword>
<reference evidence="11" key="1">
    <citation type="submission" date="2020-05" db="EMBL/GenBank/DDBJ databases">
        <title>Phylogenomic resolution of chytrid fungi.</title>
        <authorList>
            <person name="Stajich J.E."/>
            <person name="Amses K."/>
            <person name="Simmons R."/>
            <person name="Seto K."/>
            <person name="Myers J."/>
            <person name="Bonds A."/>
            <person name="Quandt C.A."/>
            <person name="Barry K."/>
            <person name="Liu P."/>
            <person name="Grigoriev I."/>
            <person name="Longcore J.E."/>
            <person name="James T.Y."/>
        </authorList>
    </citation>
    <scope>NUCLEOTIDE SEQUENCE</scope>
    <source>
        <strain evidence="11">JEL0318</strain>
    </source>
</reference>
<accession>A0AAD5S9P3</accession>
<proteinExistence type="inferred from homology"/>
<dbReference type="GO" id="GO:0007005">
    <property type="term" value="P:mitochondrion organization"/>
    <property type="evidence" value="ECO:0007669"/>
    <property type="project" value="InterPro"/>
</dbReference>
<evidence type="ECO:0000313" key="11">
    <source>
        <dbReference type="EMBL" id="KAJ3050158.1"/>
    </source>
</evidence>
<dbReference type="Proteomes" id="UP001212841">
    <property type="component" value="Unassembled WGS sequence"/>
</dbReference>
<dbReference type="GO" id="GO:0000001">
    <property type="term" value="P:mitochondrion inheritance"/>
    <property type="evidence" value="ECO:0007669"/>
    <property type="project" value="InterPro"/>
</dbReference>
<dbReference type="GO" id="GO:0005743">
    <property type="term" value="C:mitochondrial inner membrane"/>
    <property type="evidence" value="ECO:0007669"/>
    <property type="project" value="UniProtKB-SubCell"/>
</dbReference>
<dbReference type="PANTHER" id="PTHR31068:SF0">
    <property type="entry name" value="MITOCHONDRIAL DISTRIBUTION AND MORPHOLOGY PROTEIN 31"/>
    <property type="match status" value="1"/>
</dbReference>
<evidence type="ECO:0000256" key="4">
    <source>
        <dbReference type="ARBA" id="ARBA00022792"/>
    </source>
</evidence>
<keyword evidence="8 10" id="KW-0472">Membrane</keyword>
<comment type="similarity">
    <text evidence="2">Belongs to the MDM31/MDM32 family.</text>
</comment>
<dbReference type="AlphaFoldDB" id="A0AAD5S9P3"/>
<dbReference type="PANTHER" id="PTHR31068">
    <property type="entry name" value="MITOCHONDRIAL DISTRIBUTION AND MORPHOLOGY PROTEIN 31"/>
    <property type="match status" value="1"/>
</dbReference>
<keyword evidence="12" id="KW-1185">Reference proteome</keyword>
<comment type="function">
    <text evidence="9">Involved in the organization of the mitochondrial membranes and the global structure of the mitochondria. Also required for mitochondrial distribution and mobility as well as for the maintenance of mitochondrial DNA nucleoids structures.</text>
</comment>
<dbReference type="Pfam" id="PF08118">
    <property type="entry name" value="MDM31_MDM32"/>
    <property type="match status" value="1"/>
</dbReference>
<keyword evidence="6 10" id="KW-1133">Transmembrane helix</keyword>
<evidence type="ECO:0000256" key="7">
    <source>
        <dbReference type="ARBA" id="ARBA00023128"/>
    </source>
</evidence>
<evidence type="ECO:0000256" key="9">
    <source>
        <dbReference type="ARBA" id="ARBA00025191"/>
    </source>
</evidence>
<evidence type="ECO:0000256" key="5">
    <source>
        <dbReference type="ARBA" id="ARBA00022946"/>
    </source>
</evidence>
<protein>
    <submittedName>
        <fullName evidence="11">Mitochondrial distribution and morphology protein 31, mitochondrial</fullName>
    </submittedName>
</protein>
<evidence type="ECO:0000256" key="10">
    <source>
        <dbReference type="SAM" id="Phobius"/>
    </source>
</evidence>
<keyword evidence="3 10" id="KW-0812">Transmembrane</keyword>
<comment type="caution">
    <text evidence="11">The sequence shown here is derived from an EMBL/GenBank/DDBJ whole genome shotgun (WGS) entry which is preliminary data.</text>
</comment>
<comment type="subcellular location">
    <subcellularLocation>
        <location evidence="1">Mitochondrion inner membrane</location>
    </subcellularLocation>
</comment>
<evidence type="ECO:0000256" key="6">
    <source>
        <dbReference type="ARBA" id="ARBA00022989"/>
    </source>
</evidence>
<dbReference type="InterPro" id="IPR012571">
    <property type="entry name" value="Mdm31/Mdm32"/>
</dbReference>
<gene>
    <name evidence="11" type="primary">MDM31</name>
    <name evidence="11" type="ORF">HK097_008857</name>
</gene>
<evidence type="ECO:0000256" key="1">
    <source>
        <dbReference type="ARBA" id="ARBA00004273"/>
    </source>
</evidence>
<keyword evidence="5" id="KW-0809">Transit peptide</keyword>
<evidence type="ECO:0000256" key="8">
    <source>
        <dbReference type="ARBA" id="ARBA00023136"/>
    </source>
</evidence>
<organism evidence="11 12">
    <name type="scientific">Rhizophlyctis rosea</name>
    <dbReference type="NCBI Taxonomy" id="64517"/>
    <lineage>
        <taxon>Eukaryota</taxon>
        <taxon>Fungi</taxon>
        <taxon>Fungi incertae sedis</taxon>
        <taxon>Chytridiomycota</taxon>
        <taxon>Chytridiomycota incertae sedis</taxon>
        <taxon>Chytridiomycetes</taxon>
        <taxon>Rhizophlyctidales</taxon>
        <taxon>Rhizophlyctidaceae</taxon>
        <taxon>Rhizophlyctis</taxon>
    </lineage>
</organism>
<dbReference type="EMBL" id="JADGJD010000547">
    <property type="protein sequence ID" value="KAJ3050158.1"/>
    <property type="molecule type" value="Genomic_DNA"/>
</dbReference>
<feature type="transmembrane region" description="Helical" evidence="10">
    <location>
        <begin position="162"/>
        <end position="189"/>
    </location>
</feature>
<evidence type="ECO:0000256" key="2">
    <source>
        <dbReference type="ARBA" id="ARBA00005687"/>
    </source>
</evidence>
<evidence type="ECO:0000313" key="12">
    <source>
        <dbReference type="Proteomes" id="UP001212841"/>
    </source>
</evidence>
<name>A0AAD5S9P3_9FUNG</name>
<keyword evidence="4" id="KW-0999">Mitochondrion inner membrane</keyword>
<evidence type="ECO:0000256" key="3">
    <source>
        <dbReference type="ARBA" id="ARBA00022692"/>
    </source>
</evidence>